<evidence type="ECO:0000313" key="4">
    <source>
        <dbReference type="Proteomes" id="UP000215914"/>
    </source>
</evidence>
<dbReference type="Gene3D" id="3.30.530.20">
    <property type="match status" value="1"/>
</dbReference>
<name>A0A251RVJ1_HELAN</name>
<dbReference type="InParanoid" id="A0A251RVJ1"/>
<dbReference type="SMART" id="SM01037">
    <property type="entry name" value="Bet_v_1"/>
    <property type="match status" value="1"/>
</dbReference>
<dbReference type="SUPFAM" id="SSF55961">
    <property type="entry name" value="Bet v1-like"/>
    <property type="match status" value="1"/>
</dbReference>
<dbReference type="EMBL" id="MNCJ02000332">
    <property type="protein sequence ID" value="KAF5757440.1"/>
    <property type="molecule type" value="Genomic_DNA"/>
</dbReference>
<proteinExistence type="predicted"/>
<dbReference type="InterPro" id="IPR000916">
    <property type="entry name" value="Bet_v_I/MLP"/>
</dbReference>
<dbReference type="AlphaFoldDB" id="A0A251RVJ1"/>
<dbReference type="Pfam" id="PF00407">
    <property type="entry name" value="Bet_v_1"/>
    <property type="match status" value="1"/>
</dbReference>
<feature type="domain" description="Bet v I/Major latex protein" evidence="1">
    <location>
        <begin position="30"/>
        <end position="180"/>
    </location>
</feature>
<reference evidence="3" key="2">
    <citation type="submission" date="2017-02" db="EMBL/GenBank/DDBJ databases">
        <title>Sunflower complete genome.</title>
        <authorList>
            <person name="Langlade N."/>
            <person name="Munos S."/>
        </authorList>
    </citation>
    <scope>NUCLEOTIDE SEQUENCE [LARGE SCALE GENOMIC DNA]</scope>
    <source>
        <tissue evidence="3">Leaves</tissue>
    </source>
</reference>
<dbReference type="InterPro" id="IPR051761">
    <property type="entry name" value="MLP-like_ligand-binding"/>
</dbReference>
<dbReference type="InterPro" id="IPR023393">
    <property type="entry name" value="START-like_dom_sf"/>
</dbReference>
<evidence type="ECO:0000313" key="3">
    <source>
        <dbReference type="EMBL" id="OTF87874.1"/>
    </source>
</evidence>
<accession>A0A251RVJ1</accession>
<dbReference type="Proteomes" id="UP000215914">
    <property type="component" value="Chromosome 17"/>
</dbReference>
<dbReference type="EMBL" id="CM007906">
    <property type="protein sequence ID" value="OTF87874.1"/>
    <property type="molecule type" value="Genomic_DNA"/>
</dbReference>
<reference evidence="2 4" key="1">
    <citation type="journal article" date="2017" name="Nature">
        <title>The sunflower genome provides insights into oil metabolism, flowering and Asterid evolution.</title>
        <authorList>
            <person name="Badouin H."/>
            <person name="Gouzy J."/>
            <person name="Grassa C.J."/>
            <person name="Murat F."/>
            <person name="Staton S.E."/>
            <person name="Cottret L."/>
            <person name="Lelandais-Briere C."/>
            <person name="Owens G.L."/>
            <person name="Carrere S."/>
            <person name="Mayjonade B."/>
            <person name="Legrand L."/>
            <person name="Gill N."/>
            <person name="Kane N.C."/>
            <person name="Bowers J.E."/>
            <person name="Hubner S."/>
            <person name="Bellec A."/>
            <person name="Berard A."/>
            <person name="Berges H."/>
            <person name="Blanchet N."/>
            <person name="Boniface M.C."/>
            <person name="Brunel D."/>
            <person name="Catrice O."/>
            <person name="Chaidir N."/>
            <person name="Claudel C."/>
            <person name="Donnadieu C."/>
            <person name="Faraut T."/>
            <person name="Fievet G."/>
            <person name="Helmstetter N."/>
            <person name="King M."/>
            <person name="Knapp S.J."/>
            <person name="Lai Z."/>
            <person name="Le Paslier M.C."/>
            <person name="Lippi Y."/>
            <person name="Lorenzon L."/>
            <person name="Mandel J.R."/>
            <person name="Marage G."/>
            <person name="Marchand G."/>
            <person name="Marquand E."/>
            <person name="Bret-Mestries E."/>
            <person name="Morien E."/>
            <person name="Nambeesan S."/>
            <person name="Nguyen T."/>
            <person name="Pegot-Espagnet P."/>
            <person name="Pouilly N."/>
            <person name="Raftis F."/>
            <person name="Sallet E."/>
            <person name="Schiex T."/>
            <person name="Thomas J."/>
            <person name="Vandecasteele C."/>
            <person name="Vares D."/>
            <person name="Vear F."/>
            <person name="Vautrin S."/>
            <person name="Crespi M."/>
            <person name="Mangin B."/>
            <person name="Burke J.M."/>
            <person name="Salse J."/>
            <person name="Munos S."/>
            <person name="Vincourt P."/>
            <person name="Rieseberg L.H."/>
            <person name="Langlade N.B."/>
        </authorList>
    </citation>
    <scope>NUCLEOTIDE SEQUENCE [LARGE SCALE GENOMIC DNA]</scope>
    <source>
        <strain evidence="4">cv. SF193</strain>
        <tissue evidence="2">Leaves</tissue>
    </source>
</reference>
<gene>
    <name evidence="3" type="ORF">HannXRQ_Chr17g0566771</name>
    <name evidence="2" type="ORF">HanXRQr2_Chr17g0826721</name>
</gene>
<organism evidence="3 4">
    <name type="scientific">Helianthus annuus</name>
    <name type="common">Common sunflower</name>
    <dbReference type="NCBI Taxonomy" id="4232"/>
    <lineage>
        <taxon>Eukaryota</taxon>
        <taxon>Viridiplantae</taxon>
        <taxon>Streptophyta</taxon>
        <taxon>Embryophyta</taxon>
        <taxon>Tracheophyta</taxon>
        <taxon>Spermatophyta</taxon>
        <taxon>Magnoliopsida</taxon>
        <taxon>eudicotyledons</taxon>
        <taxon>Gunneridae</taxon>
        <taxon>Pentapetalae</taxon>
        <taxon>asterids</taxon>
        <taxon>campanulids</taxon>
        <taxon>Asterales</taxon>
        <taxon>Asteraceae</taxon>
        <taxon>Asteroideae</taxon>
        <taxon>Heliantheae alliance</taxon>
        <taxon>Heliantheae</taxon>
        <taxon>Helianthus</taxon>
    </lineage>
</organism>
<dbReference type="Gramene" id="mRNA:HanXRQr2_Chr17g0826721">
    <property type="protein sequence ID" value="mRNA:HanXRQr2_Chr17g0826721"/>
    <property type="gene ID" value="HanXRQr2_Chr17g0826721"/>
</dbReference>
<reference evidence="2" key="3">
    <citation type="submission" date="2020-06" db="EMBL/GenBank/DDBJ databases">
        <title>Helianthus annuus Genome sequencing and assembly Release 2.</title>
        <authorList>
            <person name="Gouzy J."/>
            <person name="Langlade N."/>
            <person name="Munos S."/>
        </authorList>
    </citation>
    <scope>NUCLEOTIDE SEQUENCE</scope>
    <source>
        <tissue evidence="2">Leaves</tissue>
    </source>
</reference>
<dbReference type="GO" id="GO:0006952">
    <property type="term" value="P:defense response"/>
    <property type="evidence" value="ECO:0007669"/>
    <property type="project" value="InterPro"/>
</dbReference>
<protein>
    <submittedName>
        <fullName evidence="2">Bet v I/Major latex protein</fullName>
    </submittedName>
    <submittedName>
        <fullName evidence="3">Putative polyketide cyclase/dehydrase and lipid transport superfamily protein</fullName>
    </submittedName>
</protein>
<sequence length="180" mass="20492">MPYVCTLELATSISHSTKPFCSPSSDQKMALAGKMMMYLEINSPGEVLHDIVRNRPNDIASMLPDKVHSCDLVEGQWGAVGSVICWNFTYDGKKEIIKQEIEEVNEENHKIVFKVLEARLVENIYKSFKIIFHVEPKGDGKLAAVTFEFEKVNPRIPYPTAFMDYLYDVFKGVDDYNSSK</sequence>
<evidence type="ECO:0000313" key="2">
    <source>
        <dbReference type="EMBL" id="KAF5757440.1"/>
    </source>
</evidence>
<evidence type="ECO:0000259" key="1">
    <source>
        <dbReference type="SMART" id="SM01037"/>
    </source>
</evidence>
<dbReference type="OMA" id="MELIMEI"/>
<dbReference type="CDD" id="cd07816">
    <property type="entry name" value="Bet_v1-like"/>
    <property type="match status" value="1"/>
</dbReference>
<keyword evidence="4" id="KW-1185">Reference proteome</keyword>
<dbReference type="PANTHER" id="PTHR31907">
    <property type="entry name" value="MLP-LIKE PROTEIN 423"/>
    <property type="match status" value="1"/>
</dbReference>